<comment type="similarity">
    <text evidence="1">Belongs to the plant dirigent protein family.</text>
</comment>
<keyword evidence="2" id="KW-0472">Membrane</keyword>
<keyword evidence="2" id="KW-1133">Transmembrane helix</keyword>
<comment type="subunit">
    <text evidence="1">Homodimer.</text>
</comment>
<reference evidence="3" key="1">
    <citation type="journal article" date="2007" name="PLoS ONE">
        <title>The first genome sequence of an elite grapevine cultivar (Pinot noir Vitis vinifera L.): coping with a highly heterozygous genome.</title>
        <authorList>
            <person name="Velasco R."/>
            <person name="Zharkikh A."/>
            <person name="Troggio M."/>
            <person name="Cartwright D.A."/>
            <person name="Cestaro A."/>
            <person name="Pruss D."/>
            <person name="Pindo M."/>
            <person name="FitzGerald L.M."/>
            <person name="Vezzulli S."/>
            <person name="Reid J."/>
            <person name="Malacarne G."/>
            <person name="Iliev D."/>
            <person name="Coppola G."/>
            <person name="Wardell B."/>
            <person name="Micheletti D."/>
            <person name="Macalma T."/>
            <person name="Facci M."/>
            <person name="Mitchell J.T."/>
            <person name="Perazzolli M."/>
            <person name="Eldredge G."/>
            <person name="Gatto P."/>
            <person name="Oyzerski R."/>
            <person name="Moretto M."/>
            <person name="Gutin N."/>
            <person name="Stefanini M."/>
            <person name="Chen Y."/>
            <person name="Segala C."/>
            <person name="Davenport C."/>
            <person name="Dematte L."/>
            <person name="Mraz A."/>
            <person name="Battilana J."/>
            <person name="Stormo K."/>
            <person name="Costa F."/>
            <person name="Tao Q."/>
            <person name="Si-Ammour A."/>
            <person name="Harkins T."/>
            <person name="Lackey A."/>
            <person name="Perbost C."/>
            <person name="Taillon B."/>
            <person name="Stella A."/>
            <person name="Solovyev V."/>
            <person name="Fawcett J.A."/>
            <person name="Sterck L."/>
            <person name="Vandepoele K."/>
            <person name="Grando S.M."/>
            <person name="Toppo S."/>
            <person name="Moser C."/>
            <person name="Lanchbury J."/>
            <person name="Bogden R."/>
            <person name="Skolnick M."/>
            <person name="Sgaramella V."/>
            <person name="Bhatnagar S.K."/>
            <person name="Fontana P."/>
            <person name="Gutin A."/>
            <person name="Van de Peer Y."/>
            <person name="Salamini F."/>
            <person name="Viola R."/>
        </authorList>
    </citation>
    <scope>NUCLEOTIDE SEQUENCE</scope>
</reference>
<feature type="transmembrane region" description="Helical" evidence="2">
    <location>
        <begin position="21"/>
        <end position="41"/>
    </location>
</feature>
<dbReference type="EMBL" id="AM443051">
    <property type="protein sequence ID" value="CAN78537.1"/>
    <property type="molecule type" value="Genomic_DNA"/>
</dbReference>
<dbReference type="GO" id="GO:0048046">
    <property type="term" value="C:apoplast"/>
    <property type="evidence" value="ECO:0007669"/>
    <property type="project" value="UniProtKB-SubCell"/>
</dbReference>
<comment type="subcellular location">
    <subcellularLocation>
        <location evidence="1">Secreted</location>
        <location evidence="1">Extracellular space</location>
        <location evidence="1">Apoplast</location>
    </subcellularLocation>
</comment>
<comment type="function">
    <text evidence="1">Dirigent proteins impart stereoselectivity on the phenoxy radical-coupling reaction, yielding optically active lignans from two molecules of coniferyl alcohol in the biosynthesis of lignans, flavonolignans, and alkaloids and thus plays a central role in plant secondary metabolism.</text>
</comment>
<keyword evidence="2" id="KW-0812">Transmembrane</keyword>
<evidence type="ECO:0000313" key="3">
    <source>
        <dbReference type="EMBL" id="CAN78537.1"/>
    </source>
</evidence>
<dbReference type="OrthoDB" id="941187at2759"/>
<keyword evidence="1" id="KW-0052">Apoplast</keyword>
<proteinExistence type="inferred from homology"/>
<dbReference type="Pfam" id="PF03018">
    <property type="entry name" value="Dirigent"/>
    <property type="match status" value="1"/>
</dbReference>
<accession>A5B171</accession>
<dbReference type="InterPro" id="IPR004265">
    <property type="entry name" value="Dirigent"/>
</dbReference>
<evidence type="ECO:0000256" key="1">
    <source>
        <dbReference type="RuleBase" id="RU363099"/>
    </source>
</evidence>
<sequence>MGGSNRRWRRLSIGGGFASNGVAVVASSVAMVRWVVIMEYYSESIANPKMKEKMTHPHFFHNDTITRKNPSAFMVAHANLPHGLKNTSTLFNSVFVMDDPLQEAAEPTSKSTSSPLDWTTTSSKGSWLVPFADYSAKISDRVTDCPFSLPMSRIMCNNRVTLTLGCKWRLARRSDLKRLVRYTDNRRSVCSTNVRRPVCRTDFRHPIRHIDIRRLVRCLDIKRG</sequence>
<protein>
    <recommendedName>
        <fullName evidence="1">Dirigent protein</fullName>
    </recommendedName>
</protein>
<gene>
    <name evidence="3" type="ORF">VITISV_025502</name>
</gene>
<organism evidence="3">
    <name type="scientific">Vitis vinifera</name>
    <name type="common">Grape</name>
    <dbReference type="NCBI Taxonomy" id="29760"/>
    <lineage>
        <taxon>Eukaryota</taxon>
        <taxon>Viridiplantae</taxon>
        <taxon>Streptophyta</taxon>
        <taxon>Embryophyta</taxon>
        <taxon>Tracheophyta</taxon>
        <taxon>Spermatophyta</taxon>
        <taxon>Magnoliopsida</taxon>
        <taxon>eudicotyledons</taxon>
        <taxon>Gunneridae</taxon>
        <taxon>Pentapetalae</taxon>
        <taxon>rosids</taxon>
        <taxon>Vitales</taxon>
        <taxon>Vitaceae</taxon>
        <taxon>Viteae</taxon>
        <taxon>Vitis</taxon>
    </lineage>
</organism>
<keyword evidence="1" id="KW-0964">Secreted</keyword>
<dbReference type="AlphaFoldDB" id="A5B171"/>
<name>A5B171_VITVI</name>
<evidence type="ECO:0000256" key="2">
    <source>
        <dbReference type="SAM" id="Phobius"/>
    </source>
</evidence>